<feature type="region of interest" description="Disordered" evidence="1">
    <location>
        <begin position="336"/>
        <end position="365"/>
    </location>
</feature>
<feature type="transmembrane region" description="Helical" evidence="2">
    <location>
        <begin position="88"/>
        <end position="118"/>
    </location>
</feature>
<reference evidence="4" key="1">
    <citation type="journal article" date="2014" name="Int. J. Syst. Evol. Microbiol.">
        <title>Complete genome sequence of Corynebacterium casei LMG S-19264T (=DSM 44701T), isolated from a smear-ripened cheese.</title>
        <authorList>
            <consortium name="US DOE Joint Genome Institute (JGI-PGF)"/>
            <person name="Walter F."/>
            <person name="Albersmeier A."/>
            <person name="Kalinowski J."/>
            <person name="Ruckert C."/>
        </authorList>
    </citation>
    <scope>NUCLEOTIDE SEQUENCE</scope>
    <source>
        <strain evidence="4">CGMCC 1.15794</strain>
    </source>
</reference>
<proteinExistence type="predicted"/>
<dbReference type="InterPro" id="IPR057169">
    <property type="entry name" value="DUF7847"/>
</dbReference>
<organism evidence="4 5">
    <name type="scientific">Microbacterium album</name>
    <dbReference type="NCBI Taxonomy" id="2053191"/>
    <lineage>
        <taxon>Bacteria</taxon>
        <taxon>Bacillati</taxon>
        <taxon>Actinomycetota</taxon>
        <taxon>Actinomycetes</taxon>
        <taxon>Micrococcales</taxon>
        <taxon>Microbacteriaceae</taxon>
        <taxon>Microbacterium</taxon>
    </lineage>
</organism>
<feature type="transmembrane region" description="Helical" evidence="2">
    <location>
        <begin position="279"/>
        <end position="312"/>
    </location>
</feature>
<keyword evidence="5" id="KW-1185">Reference proteome</keyword>
<dbReference type="AlphaFoldDB" id="A0A917ML00"/>
<sequence length="484" mass="50341">MTSSTSWTPAPRAGLVPLYPYGFGTILGRSFAALRGNPKVLLGFAMVVQVIGSIATLLLVGLVAFLTFSRLDTVPPRTREFDEILAGSTFATGAAALVAALCLGAIGVIVQGVVVGEVAHATVGERASLRLIWARVRPVFWRLVGYFLLTLLATTVVLAILVAPIVVAVASGGQTWVPTLSLLLTIPGAIVLGLWLATKLYVVPSAIVLEHATLRGGIVRSWTLTRGRFWSTFGVLVLINMIMSVAAFVISTPLSWATQLFVGIVMPFGSGDAGDAGEWIVAALLALLTQVLTLLVQAIGVVVQATSAVLVYIDARMRREGLDVRLQRYVERRELGESPADPWSYDPSDVAPPRPEQTYAPAYGAPPYGPPAYGPPAYGPAPGAAHSAPGAPSYGSPGPQGHPPFVPPAAPPGYGAPPQPAAPGQPPYAPPPLPYAPPHAEPARHAPPSPPSPGQPAAWQPTGQHPTGQQRPDGGDAPPDAGGS</sequence>
<feature type="region of interest" description="Disordered" evidence="1">
    <location>
        <begin position="380"/>
        <end position="484"/>
    </location>
</feature>
<comment type="caution">
    <text evidence="4">The sequence shown here is derived from an EMBL/GenBank/DDBJ whole genome shotgun (WGS) entry which is preliminary data.</text>
</comment>
<name>A0A917ML00_9MICO</name>
<evidence type="ECO:0000313" key="4">
    <source>
        <dbReference type="EMBL" id="GGH37680.1"/>
    </source>
</evidence>
<keyword evidence="2" id="KW-0472">Membrane</keyword>
<accession>A0A917ML00</accession>
<evidence type="ECO:0000256" key="1">
    <source>
        <dbReference type="SAM" id="MobiDB-lite"/>
    </source>
</evidence>
<evidence type="ECO:0000256" key="2">
    <source>
        <dbReference type="SAM" id="Phobius"/>
    </source>
</evidence>
<feature type="compositionally biased region" description="Low complexity" evidence="1">
    <location>
        <begin position="475"/>
        <end position="484"/>
    </location>
</feature>
<feature type="transmembrane region" description="Helical" evidence="2">
    <location>
        <begin position="176"/>
        <end position="197"/>
    </location>
</feature>
<dbReference type="Proteomes" id="UP000657592">
    <property type="component" value="Unassembled WGS sequence"/>
</dbReference>
<gene>
    <name evidence="4" type="ORF">GCM10010921_07770</name>
</gene>
<reference evidence="4" key="2">
    <citation type="submission" date="2020-09" db="EMBL/GenBank/DDBJ databases">
        <authorList>
            <person name="Sun Q."/>
            <person name="Zhou Y."/>
        </authorList>
    </citation>
    <scope>NUCLEOTIDE SEQUENCE</scope>
    <source>
        <strain evidence="4">CGMCC 1.15794</strain>
    </source>
</reference>
<feature type="transmembrane region" description="Helical" evidence="2">
    <location>
        <begin position="40"/>
        <end position="68"/>
    </location>
</feature>
<feature type="transmembrane region" description="Helical" evidence="2">
    <location>
        <begin position="229"/>
        <end position="250"/>
    </location>
</feature>
<feature type="compositionally biased region" description="Pro residues" evidence="1">
    <location>
        <begin position="400"/>
        <end position="454"/>
    </location>
</feature>
<keyword evidence="2" id="KW-0812">Transmembrane</keyword>
<keyword evidence="2" id="KW-1133">Transmembrane helix</keyword>
<feature type="transmembrane region" description="Helical" evidence="2">
    <location>
        <begin position="139"/>
        <end position="170"/>
    </location>
</feature>
<protein>
    <recommendedName>
        <fullName evidence="3">DUF7847 domain-containing protein</fullName>
    </recommendedName>
</protein>
<evidence type="ECO:0000313" key="5">
    <source>
        <dbReference type="Proteomes" id="UP000657592"/>
    </source>
</evidence>
<dbReference type="RefSeq" id="WP_188754935.1">
    <property type="nucleotide sequence ID" value="NZ_BMJY01000002.1"/>
</dbReference>
<evidence type="ECO:0000259" key="3">
    <source>
        <dbReference type="Pfam" id="PF25231"/>
    </source>
</evidence>
<feature type="compositionally biased region" description="Low complexity" evidence="1">
    <location>
        <begin position="380"/>
        <end position="399"/>
    </location>
</feature>
<dbReference type="Pfam" id="PF25231">
    <property type="entry name" value="DUF7847"/>
    <property type="match status" value="1"/>
</dbReference>
<feature type="domain" description="DUF7847" evidence="3">
    <location>
        <begin position="26"/>
        <end position="312"/>
    </location>
</feature>
<dbReference type="EMBL" id="BMJY01000002">
    <property type="protein sequence ID" value="GGH37680.1"/>
    <property type="molecule type" value="Genomic_DNA"/>
</dbReference>